<organism evidence="2 3">
    <name type="scientific">Trichonephila clavata</name>
    <name type="common">Joro spider</name>
    <name type="synonym">Nephila clavata</name>
    <dbReference type="NCBI Taxonomy" id="2740835"/>
    <lineage>
        <taxon>Eukaryota</taxon>
        <taxon>Metazoa</taxon>
        <taxon>Ecdysozoa</taxon>
        <taxon>Arthropoda</taxon>
        <taxon>Chelicerata</taxon>
        <taxon>Arachnida</taxon>
        <taxon>Araneae</taxon>
        <taxon>Araneomorphae</taxon>
        <taxon>Entelegynae</taxon>
        <taxon>Araneoidea</taxon>
        <taxon>Nephilidae</taxon>
        <taxon>Trichonephila</taxon>
    </lineage>
</organism>
<keyword evidence="3" id="KW-1185">Reference proteome</keyword>
<feature type="region of interest" description="Disordered" evidence="1">
    <location>
        <begin position="97"/>
        <end position="122"/>
    </location>
</feature>
<dbReference type="AlphaFoldDB" id="A0A8X6HJU8"/>
<sequence>MVNIHFHQHVPTSIYFRTWAELPSSIGYHTLYYLPNFPLRHKNGAKNEVLRVRCWMEDILPSSYTCGPLADCFAKAAIKLLKAQTSVGIVNHSTLPESRASVLPPPLGGEEPNNHLQQGKST</sequence>
<dbReference type="Proteomes" id="UP000887116">
    <property type="component" value="Unassembled WGS sequence"/>
</dbReference>
<evidence type="ECO:0000313" key="3">
    <source>
        <dbReference type="Proteomes" id="UP000887116"/>
    </source>
</evidence>
<gene>
    <name evidence="2" type="ORF">TNCT_287221</name>
</gene>
<evidence type="ECO:0000313" key="2">
    <source>
        <dbReference type="EMBL" id="GFR25306.1"/>
    </source>
</evidence>
<accession>A0A8X6HJU8</accession>
<protein>
    <submittedName>
        <fullName evidence="2">Uncharacterized protein</fullName>
    </submittedName>
</protein>
<name>A0A8X6HJU8_TRICU</name>
<dbReference type="EMBL" id="BMAO01008631">
    <property type="protein sequence ID" value="GFR25306.1"/>
    <property type="molecule type" value="Genomic_DNA"/>
</dbReference>
<evidence type="ECO:0000256" key="1">
    <source>
        <dbReference type="SAM" id="MobiDB-lite"/>
    </source>
</evidence>
<proteinExistence type="predicted"/>
<reference evidence="2" key="1">
    <citation type="submission" date="2020-07" db="EMBL/GenBank/DDBJ databases">
        <title>Multicomponent nature underlies the extraordinary mechanical properties of spider dragline silk.</title>
        <authorList>
            <person name="Kono N."/>
            <person name="Nakamura H."/>
            <person name="Mori M."/>
            <person name="Yoshida Y."/>
            <person name="Ohtoshi R."/>
            <person name="Malay A.D."/>
            <person name="Moran D.A.P."/>
            <person name="Tomita M."/>
            <person name="Numata K."/>
            <person name="Arakawa K."/>
        </authorList>
    </citation>
    <scope>NUCLEOTIDE SEQUENCE</scope>
</reference>
<comment type="caution">
    <text evidence="2">The sequence shown here is derived from an EMBL/GenBank/DDBJ whole genome shotgun (WGS) entry which is preliminary data.</text>
</comment>